<gene>
    <name evidence="1" type="ORF">GCM10010515_56320</name>
</gene>
<reference evidence="1" key="2">
    <citation type="submission" date="2020-09" db="EMBL/GenBank/DDBJ databases">
        <authorList>
            <person name="Sun Q."/>
            <person name="Ohkuma M."/>
        </authorList>
    </citation>
    <scope>NUCLEOTIDE SEQUENCE</scope>
    <source>
        <strain evidence="1">JCM 4956</strain>
    </source>
</reference>
<dbReference type="EMBL" id="BMWD01000023">
    <property type="protein sequence ID" value="GGX81429.1"/>
    <property type="molecule type" value="Genomic_DNA"/>
</dbReference>
<keyword evidence="2" id="KW-1185">Reference proteome</keyword>
<sequence>MWHSGRMAESDRDRAVEGWIWNENVQPFLALLARYAGYDFDGSDWQAVELGLEATDDEHPDRWYSYPLVGSDHHFEVHLAQAVGGNEVSVRVAGTSNTELLLRADTLIAAFATRLVA</sequence>
<protein>
    <submittedName>
        <fullName evidence="1">Uncharacterized protein</fullName>
    </submittedName>
</protein>
<reference evidence="1" key="1">
    <citation type="journal article" date="2014" name="Int. J. Syst. Evol. Microbiol.">
        <title>Complete genome sequence of Corynebacterium casei LMG S-19264T (=DSM 44701T), isolated from a smear-ripened cheese.</title>
        <authorList>
            <consortium name="US DOE Joint Genome Institute (JGI-PGF)"/>
            <person name="Walter F."/>
            <person name="Albersmeier A."/>
            <person name="Kalinowski J."/>
            <person name="Ruckert C."/>
        </authorList>
    </citation>
    <scope>NUCLEOTIDE SEQUENCE</scope>
    <source>
        <strain evidence="1">JCM 4956</strain>
    </source>
</reference>
<comment type="caution">
    <text evidence="1">The sequence shown here is derived from an EMBL/GenBank/DDBJ whole genome shotgun (WGS) entry which is preliminary data.</text>
</comment>
<organism evidence="1 2">
    <name type="scientific">Streptomyces fructofermentans</name>
    <dbReference type="NCBI Taxonomy" id="152141"/>
    <lineage>
        <taxon>Bacteria</taxon>
        <taxon>Bacillati</taxon>
        <taxon>Actinomycetota</taxon>
        <taxon>Actinomycetes</taxon>
        <taxon>Kitasatosporales</taxon>
        <taxon>Streptomycetaceae</taxon>
        <taxon>Streptomyces</taxon>
    </lineage>
</organism>
<evidence type="ECO:0000313" key="2">
    <source>
        <dbReference type="Proteomes" id="UP000645555"/>
    </source>
</evidence>
<evidence type="ECO:0000313" key="1">
    <source>
        <dbReference type="EMBL" id="GGX81429.1"/>
    </source>
</evidence>
<dbReference type="Proteomes" id="UP000645555">
    <property type="component" value="Unassembled WGS sequence"/>
</dbReference>
<name>A0A918NMM1_9ACTN</name>
<dbReference type="AlphaFoldDB" id="A0A918NMM1"/>
<accession>A0A918NMM1</accession>
<proteinExistence type="predicted"/>